<dbReference type="AlphaFoldDB" id="A0AAF0DSS7"/>
<evidence type="ECO:0000256" key="1">
    <source>
        <dbReference type="ARBA" id="ARBA00008842"/>
    </source>
</evidence>
<evidence type="ECO:0000313" key="4">
    <source>
        <dbReference type="EMBL" id="WFC94737.1"/>
    </source>
</evidence>
<dbReference type="Proteomes" id="UP001216638">
    <property type="component" value="Chromosome 1"/>
</dbReference>
<dbReference type="Pfam" id="PF01237">
    <property type="entry name" value="Oxysterol_BP"/>
    <property type="match status" value="1"/>
</dbReference>
<dbReference type="Gene3D" id="2.40.160.120">
    <property type="match status" value="1"/>
</dbReference>
<feature type="region of interest" description="Disordered" evidence="3">
    <location>
        <begin position="1"/>
        <end position="23"/>
    </location>
</feature>
<dbReference type="SUPFAM" id="SSF144000">
    <property type="entry name" value="Oxysterol-binding protein-like"/>
    <property type="match status" value="1"/>
</dbReference>
<reference evidence="4" key="1">
    <citation type="submission" date="2023-03" db="EMBL/GenBank/DDBJ databases">
        <title>Mating type loci evolution in Malassezia.</title>
        <authorList>
            <person name="Coelho M.A."/>
        </authorList>
    </citation>
    <scope>NUCLEOTIDE SEQUENCE</scope>
    <source>
        <strain evidence="4">CBS 14135</strain>
    </source>
</reference>
<dbReference type="GO" id="GO:0016020">
    <property type="term" value="C:membrane"/>
    <property type="evidence" value="ECO:0007669"/>
    <property type="project" value="TreeGrafter"/>
</dbReference>
<protein>
    <recommendedName>
        <fullName evidence="6">Oxysterol-binding protein</fullName>
    </recommendedName>
</protein>
<evidence type="ECO:0000256" key="3">
    <source>
        <dbReference type="SAM" id="MobiDB-lite"/>
    </source>
</evidence>
<organism evidence="4 5">
    <name type="scientific">Malassezia brasiliensis</name>
    <dbReference type="NCBI Taxonomy" id="1821822"/>
    <lineage>
        <taxon>Eukaryota</taxon>
        <taxon>Fungi</taxon>
        <taxon>Dikarya</taxon>
        <taxon>Basidiomycota</taxon>
        <taxon>Ustilaginomycotina</taxon>
        <taxon>Malasseziomycetes</taxon>
        <taxon>Malasseziales</taxon>
        <taxon>Malasseziaceae</taxon>
        <taxon>Malassezia</taxon>
    </lineage>
</organism>
<gene>
    <name evidence="4" type="ORF">MBRA1_001371</name>
</gene>
<comment type="similarity">
    <text evidence="1 2">Belongs to the OSBP family.</text>
</comment>
<evidence type="ECO:0000313" key="5">
    <source>
        <dbReference type="Proteomes" id="UP001216638"/>
    </source>
</evidence>
<accession>A0AAF0DSS7</accession>
<dbReference type="InterPro" id="IPR018494">
    <property type="entry name" value="Oxysterol-bd_CS"/>
</dbReference>
<dbReference type="InterPro" id="IPR037239">
    <property type="entry name" value="OSBP_sf"/>
</dbReference>
<dbReference type="PROSITE" id="PS01013">
    <property type="entry name" value="OSBP"/>
    <property type="match status" value="1"/>
</dbReference>
<feature type="region of interest" description="Disordered" evidence="3">
    <location>
        <begin position="426"/>
        <end position="461"/>
    </location>
</feature>
<evidence type="ECO:0008006" key="6">
    <source>
        <dbReference type="Google" id="ProtNLM"/>
    </source>
</evidence>
<name>A0AAF0DSS7_9BASI</name>
<dbReference type="GO" id="GO:0005829">
    <property type="term" value="C:cytosol"/>
    <property type="evidence" value="ECO:0007669"/>
    <property type="project" value="TreeGrafter"/>
</dbReference>
<sequence>MSGGAEPTPRLEEEPSLADGAQASDSSKLKTLLSILKRTVGVKDLASLRLSLPAHLLEPMPNLEYWNYQDRADFFVSIGDYNDPLDRMLATIRYAVTKELKFVVCVLLTQHGRVCKPYNSTLGEHFRCRWDVEPVAMNAQGEHVPTAALKSDSPSVLRLPGSTSEIGTGPRRVVYLTEQVSHHPPISSYYYDCPEAGMTMAGVDQVSAKFTGTAVRIYPGEFNQGMFITLDERVRGEGAAGETYRITHPAGAIFGLFKGSFWPAVTDVATITCTPGAGSDVYYRAIIEYKEEGWLSRPKYAIEGCVYTYEPGTPSASYTALKEVPANRVVVQLQGNWRGLITWTRKGDKTAHPLVNLADLAPCARDVRPLEAQEPNESRRIWHDVTEAILSQQYAKATKAKHEVEQHQRDLAAQRKQQGITFVPRYFEPDLSSGRPQLTDAGRAAVEEERRRPALGAPTVA</sequence>
<evidence type="ECO:0000256" key="2">
    <source>
        <dbReference type="RuleBase" id="RU003844"/>
    </source>
</evidence>
<dbReference type="PANTHER" id="PTHR10972">
    <property type="entry name" value="OXYSTEROL-BINDING PROTEIN-RELATED"/>
    <property type="match status" value="1"/>
</dbReference>
<dbReference type="InterPro" id="IPR000648">
    <property type="entry name" value="Oxysterol-bd"/>
</dbReference>
<dbReference type="Gene3D" id="3.30.70.3490">
    <property type="match status" value="1"/>
</dbReference>
<keyword evidence="5" id="KW-1185">Reference proteome</keyword>
<dbReference type="EMBL" id="CP119951">
    <property type="protein sequence ID" value="WFC94737.1"/>
    <property type="molecule type" value="Genomic_DNA"/>
</dbReference>
<proteinExistence type="inferred from homology"/>
<dbReference type="GO" id="GO:0032934">
    <property type="term" value="F:sterol binding"/>
    <property type="evidence" value="ECO:0007669"/>
    <property type="project" value="TreeGrafter"/>
</dbReference>
<dbReference type="PANTHER" id="PTHR10972:SF212">
    <property type="entry name" value="OXYSTEROL-BINDING PROTEIN-LIKE PROTEIN 1"/>
    <property type="match status" value="1"/>
</dbReference>